<sequence length="1378" mass="160121">MIIILISRCWSTEEPTFPPWFKFGVATASYQIEGAWNVSDKGEGDWDRLFHTHPDFKDRPNGDVACDSYHLWRRDIEMLEEVGVDIYRFSISWPRLLPTGFPNHISEDGKNYYNNIIDSVLEKGIEPLITLYHFDMPQALQDLGGWANPLIVNWFEDYARVVYTLFADRVKIFVTVNEPFVICELGYNKGHIPYHQDQEIGRFLCNKNTILAHAKAWRLYDEEFRPLYHGKVSISHLFIWFEPATPEDKELTELALEHWEGRYSHPIFSKEGGWPRKIQEFLNEKAKKEGYPYPRLIPFTPEEIELVRGTYDFYGLNHYTTFLARRAKPGEVIGSWPLFGSQELGMVMESDPSWTTGEVEWFTMHPEGLRNQLHWLNNTYGVKEIMITENGYIKVDKQLNDWSRLKYTKDYLEQILLAIKDGINVTGYMHWSLMDNFEWMVGYNVNYGLYAVDFKDPNHTRTPRESARASVSQAYGYSQQFPPGFKFGAATAAYQVEGAYNVSDKGECKWDRLTHRYPELITNQENGDNACKSYYYWRRDIEMAAELGLQFYRFSISWPRLLPKGLPTEISGWANPKISDWFADYARVVFTLFGDRVKIWLTINEPIVECDWYYGPGVLGPQLDYYVGPYMCNKNLLLSHAKAYRVYDHEFRHKYHGKLSIVNHLLWLKPYSSQYEEDAEIARQFLTGRYAHAIYSKKGGWPEVVEETVARVSKEQGFTESRLPPFTEEEIDLIRGTYDFFAMNHYTSRLVRTKEPDEDVVVSLFTYIPDADLVLDSDPSWTYGYSEAMPIYPQGIREQMEWIRDQYGDVDIFITENGYSSGGSNLDDDARISFIRSYLEEVLLALQEGINVIGYTYWSLMDNFEWTGGYGTKYGLYEVDFTDPHRKRTPRKSARYYADLIRNRSFVVLAVSSSTKLPFPPGFKFGAATAAYQVEGGWNLDGKSENIWDRFVHGHPEKIDDRSTGDVACDSYHNWRRDIEMGAELGLDFYRISLSWSRILPSGFPNHINQAGIAYYSNLIDGLLEKGMEPLVTIYHWDLPQSLQDLGGWANPLIVDWFGDYAKVVFDHFGDRVKLWLTLNEPVILCEAFYNAEVFPPAFISPDLGVYLCSKHTLLAHAKAWRIYDELLKPKYHGRVSLSTHMAWFDPLTPEDEKLAELTRQNFAGRYAHAIYSKIGGWPPTLEKVLAEVSLKRGYSRPQLPPFTQEEIEFVRGTYDFFAMNHYTSRLIRTAKDGEKFRAWPLGDVEDLDGVYPEGIRKSLVWLKQQYGDLEIMITENGLATKSGLDDQDRVQYYREYLEQVLLAINEDGVNVTAYTAWSLMDNYEWNNGYTVKFGLYEVDFTDPERKRTPRASAHYYASIIRTHSLDVPTTRIQLDFI</sequence>
<dbReference type="FunFam" id="3.20.20.80:FF:000013">
    <property type="entry name" value="lactase-phlorizin hydrolase"/>
    <property type="match status" value="2"/>
</dbReference>
<evidence type="ECO:0000256" key="1">
    <source>
        <dbReference type="ARBA" id="ARBA00010838"/>
    </source>
</evidence>
<evidence type="ECO:0000256" key="5">
    <source>
        <dbReference type="ARBA" id="ARBA00023295"/>
    </source>
</evidence>
<evidence type="ECO:0000256" key="4">
    <source>
        <dbReference type="ARBA" id="ARBA00023180"/>
    </source>
</evidence>
<dbReference type="Gene3D" id="3.20.20.80">
    <property type="entry name" value="Glycosidases"/>
    <property type="match status" value="4"/>
</dbReference>
<dbReference type="EMBL" id="JACKWZ010000031">
    <property type="protein sequence ID" value="KAF9420549.1"/>
    <property type="molecule type" value="Genomic_DNA"/>
</dbReference>
<evidence type="ECO:0008006" key="8">
    <source>
        <dbReference type="Google" id="ProtNLM"/>
    </source>
</evidence>
<dbReference type="InterPro" id="IPR001360">
    <property type="entry name" value="Glyco_hydro_1"/>
</dbReference>
<dbReference type="Proteomes" id="UP000648187">
    <property type="component" value="Unassembled WGS sequence"/>
</dbReference>
<proteinExistence type="inferred from homology"/>
<dbReference type="GO" id="GO:0008422">
    <property type="term" value="F:beta-glucosidase activity"/>
    <property type="evidence" value="ECO:0007669"/>
    <property type="project" value="TreeGrafter"/>
</dbReference>
<gene>
    <name evidence="6" type="ORF">HW555_003299</name>
</gene>
<evidence type="ECO:0000256" key="3">
    <source>
        <dbReference type="ARBA" id="ARBA00022801"/>
    </source>
</evidence>
<evidence type="ECO:0000313" key="7">
    <source>
        <dbReference type="Proteomes" id="UP000648187"/>
    </source>
</evidence>
<accession>A0A835GPA3</accession>
<keyword evidence="4" id="KW-0325">Glycoprotein</keyword>
<keyword evidence="3" id="KW-0378">Hydrolase</keyword>
<dbReference type="PANTHER" id="PTHR10353:SF36">
    <property type="entry name" value="LP05116P"/>
    <property type="match status" value="1"/>
</dbReference>
<dbReference type="PRINTS" id="PR00131">
    <property type="entry name" value="GLHYDRLASE1"/>
</dbReference>
<comment type="subunit">
    <text evidence="2">Homodimer.</text>
</comment>
<keyword evidence="7" id="KW-1185">Reference proteome</keyword>
<name>A0A835GPA3_SPOEX</name>
<dbReference type="PANTHER" id="PTHR10353">
    <property type="entry name" value="GLYCOSYL HYDROLASE"/>
    <property type="match status" value="1"/>
</dbReference>
<dbReference type="Pfam" id="PF00232">
    <property type="entry name" value="Glyco_hydro_1"/>
    <property type="match status" value="4"/>
</dbReference>
<dbReference type="SUPFAM" id="SSF51445">
    <property type="entry name" value="(Trans)glycosidases"/>
    <property type="match status" value="3"/>
</dbReference>
<dbReference type="InterPro" id="IPR017853">
    <property type="entry name" value="GH"/>
</dbReference>
<dbReference type="GO" id="GO:0005975">
    <property type="term" value="P:carbohydrate metabolic process"/>
    <property type="evidence" value="ECO:0007669"/>
    <property type="project" value="InterPro"/>
</dbReference>
<organism evidence="6 7">
    <name type="scientific">Spodoptera exigua</name>
    <name type="common">Beet armyworm</name>
    <name type="synonym">Noctua fulgens</name>
    <dbReference type="NCBI Taxonomy" id="7107"/>
    <lineage>
        <taxon>Eukaryota</taxon>
        <taxon>Metazoa</taxon>
        <taxon>Ecdysozoa</taxon>
        <taxon>Arthropoda</taxon>
        <taxon>Hexapoda</taxon>
        <taxon>Insecta</taxon>
        <taxon>Pterygota</taxon>
        <taxon>Neoptera</taxon>
        <taxon>Endopterygota</taxon>
        <taxon>Lepidoptera</taxon>
        <taxon>Glossata</taxon>
        <taxon>Ditrysia</taxon>
        <taxon>Noctuoidea</taxon>
        <taxon>Noctuidae</taxon>
        <taxon>Amphipyrinae</taxon>
        <taxon>Spodoptera</taxon>
    </lineage>
</organism>
<evidence type="ECO:0000313" key="6">
    <source>
        <dbReference type="EMBL" id="KAF9420549.1"/>
    </source>
</evidence>
<dbReference type="InterPro" id="IPR033132">
    <property type="entry name" value="GH_1_N_CS"/>
</dbReference>
<protein>
    <recommendedName>
        <fullName evidence="8">Lactase-phlorizin hydrolase</fullName>
    </recommendedName>
</protein>
<comment type="caution">
    <text evidence="6">The sequence shown here is derived from an EMBL/GenBank/DDBJ whole genome shotgun (WGS) entry which is preliminary data.</text>
</comment>
<evidence type="ECO:0000256" key="2">
    <source>
        <dbReference type="ARBA" id="ARBA00011738"/>
    </source>
</evidence>
<dbReference type="PROSITE" id="PS00653">
    <property type="entry name" value="GLYCOSYL_HYDROL_F1_2"/>
    <property type="match status" value="3"/>
</dbReference>
<reference evidence="6" key="1">
    <citation type="submission" date="2020-08" db="EMBL/GenBank/DDBJ databases">
        <title>Spodoptera exigua strain:BAW_Kor-Di-RS1 Genome sequencing and assembly.</title>
        <authorList>
            <person name="Kim J."/>
            <person name="Nam H.Y."/>
            <person name="Kwon M."/>
            <person name="Choi J.H."/>
            <person name="Cho S.R."/>
            <person name="Kim G.-H."/>
        </authorList>
    </citation>
    <scope>NUCLEOTIDE SEQUENCE</scope>
    <source>
        <strain evidence="6">BAW_Kor-Di-RS1</strain>
        <tissue evidence="6">Whole-body</tissue>
    </source>
</reference>
<comment type="similarity">
    <text evidence="1">Belongs to the glycosyl hydrolase 1 family.</text>
</comment>
<keyword evidence="5" id="KW-0326">Glycosidase</keyword>